<proteinExistence type="predicted"/>
<reference evidence="2" key="1">
    <citation type="journal article" date="2018" name="Nat. Genet.">
        <title>Extensive intraspecific gene order and gene structural variations between Mo17 and other maize genomes.</title>
        <authorList>
            <person name="Sun S."/>
            <person name="Zhou Y."/>
            <person name="Chen J."/>
            <person name="Shi J."/>
            <person name="Zhao H."/>
            <person name="Zhao H."/>
            <person name="Song W."/>
            <person name="Zhang M."/>
            <person name="Cui Y."/>
            <person name="Dong X."/>
            <person name="Liu H."/>
            <person name="Ma X."/>
            <person name="Jiao Y."/>
            <person name="Wang B."/>
            <person name="Wei X."/>
            <person name="Stein J.C."/>
            <person name="Glaubitz J.C."/>
            <person name="Lu F."/>
            <person name="Yu G."/>
            <person name="Liang C."/>
            <person name="Fengler K."/>
            <person name="Li B."/>
            <person name="Rafalski A."/>
            <person name="Schnable P.S."/>
            <person name="Ware D.H."/>
            <person name="Buckler E.S."/>
            <person name="Lai J."/>
        </authorList>
    </citation>
    <scope>NUCLEOTIDE SEQUENCE [LARGE SCALE GENOMIC DNA]</scope>
    <source>
        <tissue evidence="2">Seedling</tissue>
    </source>
</reference>
<organism evidence="2">
    <name type="scientific">Zea mays</name>
    <name type="common">Maize</name>
    <dbReference type="NCBI Taxonomy" id="4577"/>
    <lineage>
        <taxon>Eukaryota</taxon>
        <taxon>Viridiplantae</taxon>
        <taxon>Streptophyta</taxon>
        <taxon>Embryophyta</taxon>
        <taxon>Tracheophyta</taxon>
        <taxon>Spermatophyta</taxon>
        <taxon>Magnoliopsida</taxon>
        <taxon>Liliopsida</taxon>
        <taxon>Poales</taxon>
        <taxon>Poaceae</taxon>
        <taxon>PACMAD clade</taxon>
        <taxon>Panicoideae</taxon>
        <taxon>Andropogonodae</taxon>
        <taxon>Andropogoneae</taxon>
        <taxon>Tripsacinae</taxon>
        <taxon>Zea</taxon>
    </lineage>
</organism>
<dbReference type="SUPFAM" id="SSF53474">
    <property type="entry name" value="alpha/beta-Hydrolases"/>
    <property type="match status" value="1"/>
</dbReference>
<dbReference type="InterPro" id="IPR029058">
    <property type="entry name" value="AB_hydrolase_fold"/>
</dbReference>
<keyword evidence="2" id="KW-0378">Hydrolase</keyword>
<sequence length="661" mass="73847">MQVVLGQEVGAARVATLNRPRQLNGISDRVVYLLAQFLEKWEKDENAKFVIFKGAGRAFSAGGDLKMFYEGKSNDSCLEVVYRMYWLCYHIHTYKKTMVALVNGLVMGGGAAMVAPLKFAVVTEKTIFATPEASVGLHTDCSFSYIHSRLPGYLGEYLALTGARLNAKEMISAGLATHFVSSEKLEELEKRLLDLDTGAESAVRAVIEEFSTDVQTDEDSILNKLSTINKCFSAETVEDIIKAFIREGRKQSLPECLTKEFRLTMNILRSVVNGDVYEGIRALSIDKDNAPKWNPTTLEEVKYEDIDRLFQPFSPELELQVPSDDSNRKGPNYKRMVMACFIQAVYLLELDRQDQKGEEDGLAPKWWKPFKYKVTQTLVDERDGSIYGAMLEWDRSSALSDFILIRPSGAPRAVLALRGTLLQKPTMKRDLQDDLRFLVWESLKGSVRFVGALAALQLAVEKFGSANVCVAGHSLGAGFALQICKELAKQGVFVECHLFNPPSVSLAMGVRSMSEKASYLWKKVKGSLPLKEETTTLETAKAEANDKKRLRTENKWVPHLYVNNSDYICCHYNAPSCPSTSTDGSSDEQQQQRKASEIASDVVAKLFVTSKGPQKFLEAHGLQQWWSDGMELQLALYDSKLINRQLKSIYTATAIPSSTRS</sequence>
<dbReference type="PANTHER" id="PTHR31479:SF40">
    <property type="entry name" value="OS01G0751600 PROTEIN"/>
    <property type="match status" value="1"/>
</dbReference>
<evidence type="ECO:0000259" key="1">
    <source>
        <dbReference type="Pfam" id="PF16113"/>
    </source>
</evidence>
<accession>A0A3L6FP55</accession>
<evidence type="ECO:0000313" key="2">
    <source>
        <dbReference type="EMBL" id="PWZ34773.1"/>
    </source>
</evidence>
<dbReference type="Pfam" id="PF16113">
    <property type="entry name" value="ECH_2"/>
    <property type="match status" value="2"/>
</dbReference>
<dbReference type="AlphaFoldDB" id="A0A3L6FP55"/>
<gene>
    <name evidence="2" type="primary">At1g06550</name>
    <name evidence="2" type="ORF">Zm00014a_002534</name>
</gene>
<feature type="domain" description="Enoyl-CoA hydratase/isomerase" evidence="1">
    <location>
        <begin position="13"/>
        <end position="244"/>
    </location>
</feature>
<dbReference type="SUPFAM" id="SSF52096">
    <property type="entry name" value="ClpP/crotonase"/>
    <property type="match status" value="1"/>
</dbReference>
<dbReference type="Gene3D" id="3.90.226.10">
    <property type="entry name" value="2-enoyl-CoA Hydratase, Chain A, domain 1"/>
    <property type="match status" value="1"/>
</dbReference>
<feature type="domain" description="Enoyl-CoA hydratase/isomerase" evidence="1">
    <location>
        <begin position="245"/>
        <end position="310"/>
    </location>
</feature>
<dbReference type="CDD" id="cd06558">
    <property type="entry name" value="crotonase-like"/>
    <property type="match status" value="1"/>
</dbReference>
<dbReference type="GO" id="GO:0016787">
    <property type="term" value="F:hydrolase activity"/>
    <property type="evidence" value="ECO:0007669"/>
    <property type="project" value="UniProtKB-KW"/>
</dbReference>
<comment type="caution">
    <text evidence="2">The sequence shown here is derived from an EMBL/GenBank/DDBJ whole genome shotgun (WGS) entry which is preliminary data.</text>
</comment>
<dbReference type="Proteomes" id="UP000251960">
    <property type="component" value="Chromosome 3"/>
</dbReference>
<dbReference type="Gene3D" id="3.40.50.1820">
    <property type="entry name" value="alpha/beta hydrolase"/>
    <property type="match status" value="1"/>
</dbReference>
<dbReference type="ExpressionAtlas" id="A0A3L6FP55">
    <property type="expression patterns" value="baseline and differential"/>
</dbReference>
<dbReference type="PANTHER" id="PTHR31479">
    <property type="entry name" value="ALPHA/BETA-HYDROLASES SUPERFAMILY PROTEIN"/>
    <property type="match status" value="1"/>
</dbReference>
<dbReference type="EMBL" id="NCVQ01000004">
    <property type="protein sequence ID" value="PWZ34773.1"/>
    <property type="molecule type" value="Genomic_DNA"/>
</dbReference>
<name>A0A3L6FP55_MAIZE</name>
<dbReference type="InterPro" id="IPR029045">
    <property type="entry name" value="ClpP/crotonase-like_dom_sf"/>
</dbReference>
<dbReference type="InterPro" id="IPR045004">
    <property type="entry name" value="ECH_dom"/>
</dbReference>
<protein>
    <submittedName>
        <fullName evidence="2">3-hydroxyisobutyryl-CoA hydrolase-like protein 5</fullName>
    </submittedName>
</protein>